<comment type="catalytic activity">
    <reaction evidence="1">
        <text>ATP + protein L-histidine = ADP + protein N-phospho-L-histidine.</text>
        <dbReference type="EC" id="2.7.13.3"/>
    </reaction>
</comment>
<evidence type="ECO:0000256" key="1">
    <source>
        <dbReference type="ARBA" id="ARBA00000085"/>
    </source>
</evidence>
<dbReference type="Proteomes" id="UP000679779">
    <property type="component" value="Unassembled WGS sequence"/>
</dbReference>
<dbReference type="InterPro" id="IPR005467">
    <property type="entry name" value="His_kinase_dom"/>
</dbReference>
<dbReference type="Gene3D" id="3.30.565.10">
    <property type="entry name" value="Histidine kinase-like ATPase, C-terminal domain"/>
    <property type="match status" value="1"/>
</dbReference>
<evidence type="ECO:0000256" key="5">
    <source>
        <dbReference type="ARBA" id="ARBA00022679"/>
    </source>
</evidence>
<dbReference type="PANTHER" id="PTHR45453:SF2">
    <property type="entry name" value="HISTIDINE KINASE"/>
    <property type="match status" value="1"/>
</dbReference>
<evidence type="ECO:0000259" key="14">
    <source>
        <dbReference type="PROSITE" id="PS50109"/>
    </source>
</evidence>
<keyword evidence="9" id="KW-0067">ATP-binding</keyword>
<dbReference type="PANTHER" id="PTHR45453">
    <property type="entry name" value="PHOSPHATE REGULON SENSOR PROTEIN PHOR"/>
    <property type="match status" value="1"/>
</dbReference>
<dbReference type="EC" id="2.7.13.3" evidence="3"/>
<evidence type="ECO:0000256" key="2">
    <source>
        <dbReference type="ARBA" id="ARBA00004651"/>
    </source>
</evidence>
<dbReference type="EMBL" id="BORQ01000006">
    <property type="protein sequence ID" value="GIO33392.1"/>
    <property type="molecule type" value="Genomic_DNA"/>
</dbReference>
<evidence type="ECO:0000256" key="8">
    <source>
        <dbReference type="ARBA" id="ARBA00022777"/>
    </source>
</evidence>
<evidence type="ECO:0000256" key="12">
    <source>
        <dbReference type="ARBA" id="ARBA00023136"/>
    </source>
</evidence>
<keyword evidence="5" id="KW-0808">Transferase</keyword>
<dbReference type="Pfam" id="PF02518">
    <property type="entry name" value="HATPase_c"/>
    <property type="match status" value="1"/>
</dbReference>
<dbReference type="InterPro" id="IPR050351">
    <property type="entry name" value="BphY/WalK/GraS-like"/>
</dbReference>
<keyword evidence="16" id="KW-1185">Reference proteome</keyword>
<keyword evidence="6 13" id="KW-0812">Transmembrane</keyword>
<keyword evidence="7" id="KW-0547">Nucleotide-binding</keyword>
<keyword evidence="4" id="KW-1003">Cell membrane</keyword>
<dbReference type="InterPro" id="IPR036890">
    <property type="entry name" value="HATPase_C_sf"/>
</dbReference>
<dbReference type="GO" id="GO:0000155">
    <property type="term" value="F:phosphorelay sensor kinase activity"/>
    <property type="evidence" value="ECO:0007669"/>
    <property type="project" value="InterPro"/>
</dbReference>
<evidence type="ECO:0000256" key="7">
    <source>
        <dbReference type="ARBA" id="ARBA00022741"/>
    </source>
</evidence>
<feature type="domain" description="Histidine kinase" evidence="14">
    <location>
        <begin position="129"/>
        <end position="336"/>
    </location>
</feature>
<evidence type="ECO:0000256" key="13">
    <source>
        <dbReference type="SAM" id="Phobius"/>
    </source>
</evidence>
<dbReference type="SUPFAM" id="SSF55874">
    <property type="entry name" value="ATPase domain of HSP90 chaperone/DNA topoisomerase II/histidine kinase"/>
    <property type="match status" value="1"/>
</dbReference>
<dbReference type="SMART" id="SM00388">
    <property type="entry name" value="HisKA"/>
    <property type="match status" value="1"/>
</dbReference>
<evidence type="ECO:0000256" key="3">
    <source>
        <dbReference type="ARBA" id="ARBA00012438"/>
    </source>
</evidence>
<dbReference type="GO" id="GO:0016036">
    <property type="term" value="P:cellular response to phosphate starvation"/>
    <property type="evidence" value="ECO:0007669"/>
    <property type="project" value="TreeGrafter"/>
</dbReference>
<dbReference type="SMART" id="SM00387">
    <property type="entry name" value="HATPase_c"/>
    <property type="match status" value="1"/>
</dbReference>
<gene>
    <name evidence="15" type="primary">bceS</name>
    <name evidence="15" type="ORF">J2TS6_45330</name>
</gene>
<keyword evidence="11" id="KW-0902">Two-component regulatory system</keyword>
<proteinExistence type="predicted"/>
<dbReference type="InterPro" id="IPR003661">
    <property type="entry name" value="HisK_dim/P_dom"/>
</dbReference>
<evidence type="ECO:0000256" key="9">
    <source>
        <dbReference type="ARBA" id="ARBA00022840"/>
    </source>
</evidence>
<evidence type="ECO:0000256" key="4">
    <source>
        <dbReference type="ARBA" id="ARBA00022475"/>
    </source>
</evidence>
<evidence type="ECO:0000313" key="15">
    <source>
        <dbReference type="EMBL" id="GIO33392.1"/>
    </source>
</evidence>
<feature type="transmembrane region" description="Helical" evidence="13">
    <location>
        <begin position="44"/>
        <end position="62"/>
    </location>
</feature>
<protein>
    <recommendedName>
        <fullName evidence="3">histidine kinase</fullName>
        <ecNumber evidence="3">2.7.13.3</ecNumber>
    </recommendedName>
</protein>
<evidence type="ECO:0000256" key="11">
    <source>
        <dbReference type="ARBA" id="ARBA00023012"/>
    </source>
</evidence>
<comment type="caution">
    <text evidence="15">The sequence shown here is derived from an EMBL/GenBank/DDBJ whole genome shotgun (WGS) entry which is preliminary data.</text>
</comment>
<dbReference type="InterPro" id="IPR003594">
    <property type="entry name" value="HATPase_dom"/>
</dbReference>
<evidence type="ECO:0000256" key="6">
    <source>
        <dbReference type="ARBA" id="ARBA00022692"/>
    </source>
</evidence>
<keyword evidence="12 13" id="KW-0472">Membrane</keyword>
<keyword evidence="8" id="KW-0418">Kinase</keyword>
<evidence type="ECO:0000313" key="16">
    <source>
        <dbReference type="Proteomes" id="UP000679779"/>
    </source>
</evidence>
<feature type="transmembrane region" description="Helical" evidence="13">
    <location>
        <begin position="15"/>
        <end position="32"/>
    </location>
</feature>
<dbReference type="GO" id="GO:0005524">
    <property type="term" value="F:ATP binding"/>
    <property type="evidence" value="ECO:0007669"/>
    <property type="project" value="UniProtKB-KW"/>
</dbReference>
<sequence length="347" mass="38860">MVGVFLRYVGYKKSWIFLFLALLGLTDVLILLDHGIAVNASSMIYLNVLFLFVVAVFLVWRYKTETKYAAALAARSENITEDWIETLPEPVFFPDVATSEALRAADLFYRRKLSDVKQAQLIENDFTASWIHEVKAPLTAMKLTIDAHRSDPAMQKIEAEWLRIHLLIDRQLHMARLPFLESDYVLEPASVRRLAAEEVRDLASWCMEKNIAVEFEGEDAEVVTDRKWCRFIIRQLLTNAVKYSPEGGIIRIATSVTENGNGMLVIKDEGPGIPAHDLPRIFDKGFTGGNGRIQNAATGIGLYLAQTVASKIGITLGASSGQNQGTAMRMIFTAKNDFESVRRGMLT</sequence>
<comment type="subcellular location">
    <subcellularLocation>
        <location evidence="2">Cell membrane</location>
        <topology evidence="2">Multi-pass membrane protein</topology>
    </subcellularLocation>
</comment>
<dbReference type="PROSITE" id="PS50109">
    <property type="entry name" value="HIS_KIN"/>
    <property type="match status" value="1"/>
</dbReference>
<keyword evidence="10 13" id="KW-1133">Transmembrane helix</keyword>
<dbReference type="AlphaFoldDB" id="A0A919XIA1"/>
<accession>A0A919XIA1</accession>
<dbReference type="InterPro" id="IPR036097">
    <property type="entry name" value="HisK_dim/P_sf"/>
</dbReference>
<dbReference type="GO" id="GO:0005886">
    <property type="term" value="C:plasma membrane"/>
    <property type="evidence" value="ECO:0007669"/>
    <property type="project" value="UniProtKB-SubCell"/>
</dbReference>
<organism evidence="15 16">
    <name type="scientific">Paenibacillus albilobatus</name>
    <dbReference type="NCBI Taxonomy" id="2716884"/>
    <lineage>
        <taxon>Bacteria</taxon>
        <taxon>Bacillati</taxon>
        <taxon>Bacillota</taxon>
        <taxon>Bacilli</taxon>
        <taxon>Bacillales</taxon>
        <taxon>Paenibacillaceae</taxon>
        <taxon>Paenibacillus</taxon>
    </lineage>
</organism>
<evidence type="ECO:0000256" key="10">
    <source>
        <dbReference type="ARBA" id="ARBA00022989"/>
    </source>
</evidence>
<reference evidence="15" key="1">
    <citation type="submission" date="2021-03" db="EMBL/GenBank/DDBJ databases">
        <title>Antimicrobial resistance genes in bacteria isolated from Japanese honey, and their potential for conferring macrolide and lincosamide resistance in the American foulbrood pathogen Paenibacillus larvae.</title>
        <authorList>
            <person name="Okamoto M."/>
            <person name="Kumagai M."/>
            <person name="Kanamori H."/>
            <person name="Takamatsu D."/>
        </authorList>
    </citation>
    <scope>NUCLEOTIDE SEQUENCE</scope>
    <source>
        <strain evidence="15">J2TS6</strain>
    </source>
</reference>
<dbReference type="GO" id="GO:0004721">
    <property type="term" value="F:phosphoprotein phosphatase activity"/>
    <property type="evidence" value="ECO:0007669"/>
    <property type="project" value="TreeGrafter"/>
</dbReference>
<dbReference type="SUPFAM" id="SSF47384">
    <property type="entry name" value="Homodimeric domain of signal transducing histidine kinase"/>
    <property type="match status" value="1"/>
</dbReference>
<name>A0A919XIA1_9BACL</name>